<dbReference type="InterPro" id="IPR013217">
    <property type="entry name" value="Methyltransf_12"/>
</dbReference>
<keyword evidence="2" id="KW-0808">Transferase</keyword>
<evidence type="ECO:0000256" key="4">
    <source>
        <dbReference type="SAM" id="MobiDB-lite"/>
    </source>
</evidence>
<feature type="domain" description="Methyltransferase type 12" evidence="5">
    <location>
        <begin position="120"/>
        <end position="218"/>
    </location>
</feature>
<dbReference type="CDD" id="cd02440">
    <property type="entry name" value="AdoMet_MTases"/>
    <property type="match status" value="1"/>
</dbReference>
<dbReference type="SUPFAM" id="SSF53335">
    <property type="entry name" value="S-adenosyl-L-methionine-dependent methyltransferases"/>
    <property type="match status" value="1"/>
</dbReference>
<evidence type="ECO:0000256" key="1">
    <source>
        <dbReference type="ARBA" id="ARBA00022603"/>
    </source>
</evidence>
<evidence type="ECO:0000313" key="7">
    <source>
        <dbReference type="Proteomes" id="UP000002402"/>
    </source>
</evidence>
<keyword evidence="1" id="KW-0489">Methyltransferase</keyword>
<dbReference type="Gene3D" id="3.40.50.150">
    <property type="entry name" value="Vaccinia Virus protein VP39"/>
    <property type="match status" value="1"/>
</dbReference>
<proteinExistence type="predicted"/>
<gene>
    <name evidence="6" type="ordered locus">MXAN_4620</name>
</gene>
<dbReference type="GO" id="GO:0032259">
    <property type="term" value="P:methylation"/>
    <property type="evidence" value="ECO:0007669"/>
    <property type="project" value="UniProtKB-KW"/>
</dbReference>
<keyword evidence="7" id="KW-1185">Reference proteome</keyword>
<sequence>MRTQRRRWMTGLHPWNTPAEHRGAGGRTLAQGAAAEGISTMRDDTHLHIASSPEPSAPRQSQPEEAASSQYWKATSGYTYREMIRTRQDAGNPGYGQQEALLTKLMQTEQRALGRPLDVLEFGCGFGRHASYLASLEGVRYHGYDFSEAMMEPLRHAPPVGLEPVEERLFCGPDALTAVGDRTFDVVFTVSVLIHNPPERLPGLLESLGKLVRPGGLLCLVENQLVPFGVWENAWHQGCWLHPYAELTPAGWDMHHGGGLLATHDVYVFKRNASQGRRFFQLQSVEEPRDERREVTLESLNVESLPRLRAWTEHAGEVLREGNGLTGMQVSELTERLTVELKRSERRQRLLSLSDELVRLRAEPVVTARAPADALAPRYGHDNAAEAVVVDAPLDTTWAHVDPRLSRVVHLFHQEWYGIRAASGYAPGHKIGITANRALTAADHQRIAETCERLGARSVIFQGFSPNALEVMHMLRRVFGSTLKLCCVWHGSTAQFHFDFELETFSRLLVLREQGLLDAVACVKPEMHLMSPLLFQKVLLNLPPRVAPADQRHRAPPTRAAFVPTPNNWWKNFYSNVFVAASLPGMERVFVTSPFSARPELPLKASVINVGPLNRSELFNLIRETDVVLNVTLAECQPMTALEGLTHGVACLTGPLTLGALDEHPFQRLVQVAGTGSLGQIRSALERVVGLRERSPEEYAQMLEDYTQTLCAQAINHYLEFAQP</sequence>
<dbReference type="Pfam" id="PF08242">
    <property type="entry name" value="Methyltransf_12"/>
    <property type="match status" value="1"/>
</dbReference>
<organism evidence="6 7">
    <name type="scientific">Myxococcus xanthus (strain DK1622)</name>
    <dbReference type="NCBI Taxonomy" id="246197"/>
    <lineage>
        <taxon>Bacteria</taxon>
        <taxon>Pseudomonadati</taxon>
        <taxon>Myxococcota</taxon>
        <taxon>Myxococcia</taxon>
        <taxon>Myxococcales</taxon>
        <taxon>Cystobacterineae</taxon>
        <taxon>Myxococcaceae</taxon>
        <taxon>Myxococcus</taxon>
    </lineage>
</organism>
<dbReference type="InterPro" id="IPR029063">
    <property type="entry name" value="SAM-dependent_MTases_sf"/>
</dbReference>
<dbReference type="EMBL" id="CP000113">
    <property type="protein sequence ID" value="ABF89742.1"/>
    <property type="molecule type" value="Genomic_DNA"/>
</dbReference>
<dbReference type="eggNOG" id="COG0500">
    <property type="taxonomic scope" value="Bacteria"/>
</dbReference>
<feature type="region of interest" description="Disordered" evidence="4">
    <location>
        <begin position="48"/>
        <end position="70"/>
    </location>
</feature>
<evidence type="ECO:0000313" key="6">
    <source>
        <dbReference type="EMBL" id="ABF89742.1"/>
    </source>
</evidence>
<dbReference type="HOGENOM" id="CLU_402155_0_0_7"/>
<dbReference type="KEGG" id="mxa:MXAN_4620"/>
<dbReference type="PANTHER" id="PTHR43464">
    <property type="entry name" value="METHYLTRANSFERASE"/>
    <property type="match status" value="1"/>
</dbReference>
<dbReference type="GO" id="GO:0008168">
    <property type="term" value="F:methyltransferase activity"/>
    <property type="evidence" value="ECO:0007669"/>
    <property type="project" value="UniProtKB-KW"/>
</dbReference>
<evidence type="ECO:0000259" key="5">
    <source>
        <dbReference type="Pfam" id="PF08242"/>
    </source>
</evidence>
<dbReference type="Proteomes" id="UP000002402">
    <property type="component" value="Chromosome"/>
</dbReference>
<keyword evidence="3" id="KW-0949">S-adenosyl-L-methionine</keyword>
<feature type="compositionally biased region" description="Polar residues" evidence="4">
    <location>
        <begin position="58"/>
        <end position="70"/>
    </location>
</feature>
<reference evidence="6 7" key="1">
    <citation type="journal article" date="2006" name="Proc. Natl. Acad. Sci. U.S.A.">
        <title>Evolution of sensory complexity recorded in a myxobacterial genome.</title>
        <authorList>
            <person name="Goldman B.S."/>
            <person name="Nierman W.C."/>
            <person name="Kaiser D."/>
            <person name="Slater S.C."/>
            <person name="Durkin A.S."/>
            <person name="Eisen J.A."/>
            <person name="Ronning C.M."/>
            <person name="Barbazuk W.B."/>
            <person name="Blanchard M."/>
            <person name="Field C."/>
            <person name="Halling C."/>
            <person name="Hinkle G."/>
            <person name="Iartchuk O."/>
            <person name="Kim H.S."/>
            <person name="Mackenzie C."/>
            <person name="Madupu R."/>
            <person name="Miller N."/>
            <person name="Shvartsbeyn A."/>
            <person name="Sullivan S.A."/>
            <person name="Vaudin M."/>
            <person name="Wiegand R."/>
            <person name="Kaplan H.B."/>
        </authorList>
    </citation>
    <scope>NUCLEOTIDE SEQUENCE [LARGE SCALE GENOMIC DNA]</scope>
    <source>
        <strain evidence="7">DK1622</strain>
    </source>
</reference>
<dbReference type="PANTHER" id="PTHR43464:SF19">
    <property type="entry name" value="UBIQUINONE BIOSYNTHESIS O-METHYLTRANSFERASE, MITOCHONDRIAL"/>
    <property type="match status" value="1"/>
</dbReference>
<dbReference type="EnsemblBacteria" id="ABF89742">
    <property type="protein sequence ID" value="ABF89742"/>
    <property type="gene ID" value="MXAN_4620"/>
</dbReference>
<accession>Q1D3I5</accession>
<dbReference type="STRING" id="246197.MXAN_4620"/>
<evidence type="ECO:0000256" key="3">
    <source>
        <dbReference type="ARBA" id="ARBA00022691"/>
    </source>
</evidence>
<protein>
    <recommendedName>
        <fullName evidence="5">Methyltransferase type 12 domain-containing protein</fullName>
    </recommendedName>
</protein>
<name>Q1D3I5_MYXXD</name>
<evidence type="ECO:0000256" key="2">
    <source>
        <dbReference type="ARBA" id="ARBA00022679"/>
    </source>
</evidence>
<dbReference type="AlphaFoldDB" id="Q1D3I5"/>
<dbReference type="SUPFAM" id="SSF53756">
    <property type="entry name" value="UDP-Glycosyltransferase/glycogen phosphorylase"/>
    <property type="match status" value="1"/>
</dbReference>